<reference evidence="2 4" key="2">
    <citation type="submission" date="2019-07" db="EMBL/GenBank/DDBJ databases">
        <title>Genomic Encyclopedia of Type Strains, Phase I: the one thousand microbial genomes (KMG-I) project.</title>
        <authorList>
            <person name="Kyrpides N."/>
        </authorList>
    </citation>
    <scope>NUCLEOTIDE SEQUENCE [LARGE SCALE GENOMIC DNA]</scope>
    <source>
        <strain evidence="2 4">DSM 17909</strain>
    </source>
</reference>
<evidence type="ECO:0000313" key="3">
    <source>
        <dbReference type="Proteomes" id="UP000032721"/>
    </source>
</evidence>
<sequence length="302" mass="36043">MINYMGEKRDGNKRKGSNDSIFDWLLGYLVTNTRSLDFYTQTKKFDIPNFNIPEGIKDVIYNLVTIQKKRIRVLSEILDKRLYKRVLLFFPLSTKIMEEEMFNIKWIDFRNTLSNHRWNDAYLYALDFIKYITNKDSLFYSDNEFFVSEVIRYETSILEVLNNAKESRYNLSSISGSKRDCNYPVVMTNPVYHTYDFDIVMLIAKLRKNDDVDIELSYEKILKNEKNNILTYISWHDQKVRTIKVSSLLIKLIKECDYRTTYKEICNEIFPSELSDENCLKIDLIFNKLESLGVIRWFSNIH</sequence>
<evidence type="ECO:0000313" key="4">
    <source>
        <dbReference type="Proteomes" id="UP000324170"/>
    </source>
</evidence>
<dbReference type="AlphaFoldDB" id="A0A068QU15"/>
<dbReference type="EMBL" id="VNHN01000124">
    <property type="protein sequence ID" value="TYO93850.1"/>
    <property type="molecule type" value="Genomic_DNA"/>
</dbReference>
<accession>A0A068QU15</accession>
<keyword evidence="4" id="KW-1185">Reference proteome</keyword>
<dbReference type="HOGENOM" id="CLU_921183_0_0_6"/>
<proteinExistence type="predicted"/>
<reference evidence="1 3" key="1">
    <citation type="submission" date="2013-07" db="EMBL/GenBank/DDBJ databases">
        <authorList>
            <person name="Genoscope - CEA"/>
        </authorList>
    </citation>
    <scope>NUCLEOTIDE SEQUENCE [LARGE SCALE GENOMIC DNA]</scope>
    <source>
        <strain evidence="1">FRM16</strain>
        <strain evidence="3">FRM16 / DSM 17909</strain>
    </source>
</reference>
<evidence type="ECO:0000313" key="2">
    <source>
        <dbReference type="EMBL" id="TYO93850.1"/>
    </source>
</evidence>
<protein>
    <submittedName>
        <fullName evidence="1">Uncharacterized protein</fullName>
    </submittedName>
</protein>
<dbReference type="EMBL" id="FO704550">
    <property type="protein sequence ID" value="CDG18146.1"/>
    <property type="molecule type" value="Genomic_DNA"/>
</dbReference>
<dbReference type="STRING" id="351671.XDD1_2447"/>
<dbReference type="RefSeq" id="WP_167541632.1">
    <property type="nucleotide sequence ID" value="NZ_FO704550.1"/>
</dbReference>
<evidence type="ECO:0000313" key="1">
    <source>
        <dbReference type="EMBL" id="CDG18146.1"/>
    </source>
</evidence>
<dbReference type="Proteomes" id="UP000032721">
    <property type="component" value="Chromosome"/>
</dbReference>
<dbReference type="KEGG" id="xdo:XDD1_2447"/>
<organism evidence="1 3">
    <name type="scientific">Xenorhabdus doucetiae</name>
    <dbReference type="NCBI Taxonomy" id="351671"/>
    <lineage>
        <taxon>Bacteria</taxon>
        <taxon>Pseudomonadati</taxon>
        <taxon>Pseudomonadota</taxon>
        <taxon>Gammaproteobacteria</taxon>
        <taxon>Enterobacterales</taxon>
        <taxon>Morganellaceae</taxon>
        <taxon>Xenorhabdus</taxon>
    </lineage>
</organism>
<gene>
    <name evidence="2" type="ORF">LY16_03648</name>
    <name evidence="1" type="ORF">XDD1_2447</name>
</gene>
<name>A0A068QU15_9GAMM</name>
<dbReference type="Proteomes" id="UP000324170">
    <property type="component" value="Unassembled WGS sequence"/>
</dbReference>